<organism evidence="11 12">
    <name type="scientific">Synchytrium microbalum</name>
    <dbReference type="NCBI Taxonomy" id="1806994"/>
    <lineage>
        <taxon>Eukaryota</taxon>
        <taxon>Fungi</taxon>
        <taxon>Fungi incertae sedis</taxon>
        <taxon>Chytridiomycota</taxon>
        <taxon>Chytridiomycota incertae sedis</taxon>
        <taxon>Chytridiomycetes</taxon>
        <taxon>Synchytriales</taxon>
        <taxon>Synchytriaceae</taxon>
        <taxon>Synchytrium</taxon>
    </lineage>
</organism>
<dbReference type="CDD" id="cd17876">
    <property type="entry name" value="SRalpha_C"/>
    <property type="match status" value="1"/>
</dbReference>
<feature type="region of interest" description="Disordered" evidence="8">
    <location>
        <begin position="286"/>
        <end position="309"/>
    </location>
</feature>
<proteinExistence type="inferred from homology"/>
<keyword evidence="4" id="KW-0256">Endoplasmic reticulum</keyword>
<comment type="subcellular location">
    <subcellularLocation>
        <location evidence="1">Endoplasmic reticulum membrane</location>
        <topology evidence="1">Peripheral membrane protein</topology>
        <orientation evidence="1">Cytoplasmic side</orientation>
    </subcellularLocation>
</comment>
<dbReference type="GO" id="GO:0005047">
    <property type="term" value="F:signal recognition particle binding"/>
    <property type="evidence" value="ECO:0007669"/>
    <property type="project" value="InterPro"/>
</dbReference>
<evidence type="ECO:0000259" key="10">
    <source>
        <dbReference type="PROSITE" id="PS00300"/>
    </source>
</evidence>
<sequence length="633" mass="69554">MLDLFTVLTTGGIVLWSKAWAGDTKSNPINSLIQHALLDQKVAGNSYLYNAYNMKWSIANELGVIFVVAYQKILHLTYIDELLERVKRAFISSYTDAICDVDSLHQFDFDDKFDAILEDLEARDRDEKKSKGPRKFEDSKKYQTTLEGSKIKPGYQKEPEPVIASDLSDSAPDSPDADQIARNIAKLRAKGIGRKSTSTSPSKTSTNVSKSPSAESGERKKKQMRVWAENGTAMSVDPSQVLDYSESTNGDSHENGSEAAESLVDRNAMGTYSSEGLYEAAEMDNKYDDDDDDEEDNESKAPITKPTAKSSSIFSSTSLFSVLSSLTGPRVLKEEDLTSVMAKMKEHLINKNVAADIATVLCTSVSKTMVGQKLGTFSGVQNAVKLAMEVSLRKILTPRTSTDVLRDVFAAKSEGRPYSFVFVGVNGVGKSTNLSKVCFWLLQNKLRVLIAACDTFRSGAVEQLRVHARNLQALEKGSTVELYERGYGKDSAGIAKDAISYAKANRFDVVLVDTAGRMQDNEPLMRALAKLVTTNNPDKIVFVGEALVGNEAVDQLTKFNRALRDYSGLQNPRQIDGIILTKFDTIDDKVGAALSMTYVTGQPILFVGTGQTYTDLKRMNMKSIVDMLLSNLS</sequence>
<comment type="caution">
    <text evidence="11">The sequence shown here is derived from an EMBL/GenBank/DDBJ whole genome shotgun (WGS) entry which is preliminary data.</text>
</comment>
<evidence type="ECO:0000256" key="3">
    <source>
        <dbReference type="ARBA" id="ARBA00022741"/>
    </source>
</evidence>
<dbReference type="SMART" id="SM00962">
    <property type="entry name" value="SRP54"/>
    <property type="match status" value="1"/>
</dbReference>
<dbReference type="GO" id="GO:0006886">
    <property type="term" value="P:intracellular protein transport"/>
    <property type="evidence" value="ECO:0007669"/>
    <property type="project" value="InterPro"/>
</dbReference>
<dbReference type="RefSeq" id="XP_031021877.1">
    <property type="nucleotide sequence ID" value="XM_031172150.1"/>
</dbReference>
<feature type="compositionally biased region" description="Basic and acidic residues" evidence="8">
    <location>
        <begin position="124"/>
        <end position="141"/>
    </location>
</feature>
<dbReference type="Gene3D" id="1.20.120.140">
    <property type="entry name" value="Signal recognition particle SRP54, nucleotide-binding domain"/>
    <property type="match status" value="1"/>
</dbReference>
<dbReference type="GO" id="GO:0005785">
    <property type="term" value="C:signal recognition particle receptor complex"/>
    <property type="evidence" value="ECO:0007669"/>
    <property type="project" value="InterPro"/>
</dbReference>
<evidence type="ECO:0000313" key="12">
    <source>
        <dbReference type="Proteomes" id="UP000319731"/>
    </source>
</evidence>
<feature type="region of interest" description="Disordered" evidence="8">
    <location>
        <begin position="124"/>
        <end position="158"/>
    </location>
</feature>
<dbReference type="InterPro" id="IPR011012">
    <property type="entry name" value="Longin-like_dom_sf"/>
</dbReference>
<dbReference type="InterPro" id="IPR000897">
    <property type="entry name" value="SRP54_GTPase_dom"/>
</dbReference>
<dbReference type="Pfam" id="PF04086">
    <property type="entry name" value="SRP-alpha_N"/>
    <property type="match status" value="1"/>
</dbReference>
<dbReference type="CDD" id="cd14826">
    <property type="entry name" value="SR_alpha_SRX"/>
    <property type="match status" value="1"/>
</dbReference>
<name>A0A507BWJ4_9FUNG</name>
<dbReference type="AlphaFoldDB" id="A0A507BWJ4"/>
<dbReference type="PANTHER" id="PTHR43134">
    <property type="entry name" value="SIGNAL RECOGNITION PARTICLE RECEPTOR SUBUNIT ALPHA"/>
    <property type="match status" value="1"/>
</dbReference>
<feature type="compositionally biased region" description="Acidic residues" evidence="8">
    <location>
        <begin position="287"/>
        <end position="297"/>
    </location>
</feature>
<evidence type="ECO:0000256" key="9">
    <source>
        <dbReference type="SAM" id="SignalP"/>
    </source>
</evidence>
<evidence type="ECO:0000256" key="7">
    <source>
        <dbReference type="ARBA" id="ARBA00023170"/>
    </source>
</evidence>
<dbReference type="SMART" id="SM00382">
    <property type="entry name" value="AAA"/>
    <property type="match status" value="1"/>
</dbReference>
<dbReference type="SUPFAM" id="SSF47364">
    <property type="entry name" value="Domain of the SRP/SRP receptor G-proteins"/>
    <property type="match status" value="1"/>
</dbReference>
<feature type="domain" description="SRP54-type proteins GTP-binding" evidence="10">
    <location>
        <begin position="603"/>
        <end position="616"/>
    </location>
</feature>
<keyword evidence="12" id="KW-1185">Reference proteome</keyword>
<dbReference type="PANTHER" id="PTHR43134:SF1">
    <property type="entry name" value="SIGNAL RECOGNITION PARTICLE RECEPTOR SUBUNIT ALPHA"/>
    <property type="match status" value="1"/>
</dbReference>
<dbReference type="InterPro" id="IPR027417">
    <property type="entry name" value="P-loop_NTPase"/>
</dbReference>
<dbReference type="Pfam" id="PF00448">
    <property type="entry name" value="SRP54"/>
    <property type="match status" value="1"/>
</dbReference>
<dbReference type="Gene3D" id="3.30.450.60">
    <property type="match status" value="1"/>
</dbReference>
<evidence type="ECO:0000256" key="5">
    <source>
        <dbReference type="ARBA" id="ARBA00023134"/>
    </source>
</evidence>
<dbReference type="Pfam" id="PF02881">
    <property type="entry name" value="SRP54_N"/>
    <property type="match status" value="1"/>
</dbReference>
<dbReference type="OrthoDB" id="1727884at2759"/>
<reference evidence="11 12" key="1">
    <citation type="journal article" date="2019" name="Sci. Rep.">
        <title>Comparative genomics of chytrid fungi reveal insights into the obligate biotrophic and pathogenic lifestyle of Synchytrium endobioticum.</title>
        <authorList>
            <person name="van de Vossenberg B.T.L.H."/>
            <person name="Warris S."/>
            <person name="Nguyen H.D.T."/>
            <person name="van Gent-Pelzer M.P.E."/>
            <person name="Joly D.L."/>
            <person name="van de Geest H.C."/>
            <person name="Bonants P.J.M."/>
            <person name="Smith D.S."/>
            <person name="Levesque C.A."/>
            <person name="van der Lee T.A.J."/>
        </authorList>
    </citation>
    <scope>NUCLEOTIDE SEQUENCE [LARGE SCALE GENOMIC DNA]</scope>
    <source>
        <strain evidence="11 12">JEL517</strain>
    </source>
</reference>
<dbReference type="PROSITE" id="PS00300">
    <property type="entry name" value="SRP54"/>
    <property type="match status" value="1"/>
</dbReference>
<evidence type="ECO:0000256" key="6">
    <source>
        <dbReference type="ARBA" id="ARBA00023136"/>
    </source>
</evidence>
<dbReference type="InterPro" id="IPR042101">
    <property type="entry name" value="SRP54_N_sf"/>
</dbReference>
<keyword evidence="9" id="KW-0732">Signal</keyword>
<feature type="signal peptide" evidence="9">
    <location>
        <begin position="1"/>
        <end position="21"/>
    </location>
</feature>
<dbReference type="GO" id="GO:0005525">
    <property type="term" value="F:GTP binding"/>
    <property type="evidence" value="ECO:0007669"/>
    <property type="project" value="UniProtKB-KW"/>
</dbReference>
<evidence type="ECO:0000256" key="8">
    <source>
        <dbReference type="SAM" id="MobiDB-lite"/>
    </source>
</evidence>
<accession>A0A507BWJ4</accession>
<dbReference type="InterPro" id="IPR013822">
    <property type="entry name" value="Signal_recog_particl_SRP54_hlx"/>
</dbReference>
<keyword evidence="6" id="KW-0472">Membrane</keyword>
<dbReference type="Gene3D" id="3.40.50.300">
    <property type="entry name" value="P-loop containing nucleotide triphosphate hydrolases"/>
    <property type="match status" value="1"/>
</dbReference>
<dbReference type="STRING" id="1806994.A0A507BWJ4"/>
<protein>
    <recommendedName>
        <fullName evidence="10">SRP54-type proteins GTP-binding domain-containing protein</fullName>
    </recommendedName>
</protein>
<dbReference type="SUPFAM" id="SSF52540">
    <property type="entry name" value="P-loop containing nucleoside triphosphate hydrolases"/>
    <property type="match status" value="1"/>
</dbReference>
<dbReference type="InterPro" id="IPR036225">
    <property type="entry name" value="SRP/SRP_N"/>
</dbReference>
<feature type="compositionally biased region" description="Low complexity" evidence="8">
    <location>
        <begin position="195"/>
        <end position="213"/>
    </location>
</feature>
<evidence type="ECO:0000256" key="4">
    <source>
        <dbReference type="ARBA" id="ARBA00022824"/>
    </source>
</evidence>
<gene>
    <name evidence="11" type="ORF">SmJEL517_g06224</name>
</gene>
<keyword evidence="5" id="KW-0342">GTP-binding</keyword>
<dbReference type="InterPro" id="IPR007222">
    <property type="entry name" value="Sig_recog_particle_rcpt_asu_N"/>
</dbReference>
<dbReference type="GeneID" id="42007447"/>
<feature type="region of interest" description="Disordered" evidence="8">
    <location>
        <begin position="189"/>
        <end position="267"/>
    </location>
</feature>
<evidence type="ECO:0000313" key="11">
    <source>
        <dbReference type="EMBL" id="TPX30146.1"/>
    </source>
</evidence>
<dbReference type="InterPro" id="IPR003593">
    <property type="entry name" value="AAA+_ATPase"/>
</dbReference>
<dbReference type="SUPFAM" id="SSF64356">
    <property type="entry name" value="SNARE-like"/>
    <property type="match status" value="1"/>
</dbReference>
<dbReference type="FunFam" id="3.40.50.300:FF:000188">
    <property type="entry name" value="signal recognition particle receptor subunit alpha"/>
    <property type="match status" value="1"/>
</dbReference>
<dbReference type="GO" id="GO:0006614">
    <property type="term" value="P:SRP-dependent cotranslational protein targeting to membrane"/>
    <property type="evidence" value="ECO:0007669"/>
    <property type="project" value="InterPro"/>
</dbReference>
<evidence type="ECO:0000256" key="1">
    <source>
        <dbReference type="ARBA" id="ARBA00004397"/>
    </source>
</evidence>
<evidence type="ECO:0000256" key="2">
    <source>
        <dbReference type="ARBA" id="ARBA00008531"/>
    </source>
</evidence>
<comment type="similarity">
    <text evidence="2">Belongs to the GTP-binding SRP family.</text>
</comment>
<dbReference type="Proteomes" id="UP000319731">
    <property type="component" value="Unassembled WGS sequence"/>
</dbReference>
<feature type="chain" id="PRO_5021296120" description="SRP54-type proteins GTP-binding domain-containing protein" evidence="9">
    <location>
        <begin position="22"/>
        <end position="633"/>
    </location>
</feature>
<dbReference type="GO" id="GO:0003924">
    <property type="term" value="F:GTPase activity"/>
    <property type="evidence" value="ECO:0007669"/>
    <property type="project" value="InterPro"/>
</dbReference>
<keyword evidence="3" id="KW-0547">Nucleotide-binding</keyword>
<keyword evidence="7" id="KW-0675">Receptor</keyword>
<dbReference type="EMBL" id="QEAO01000092">
    <property type="protein sequence ID" value="TPX30146.1"/>
    <property type="molecule type" value="Genomic_DNA"/>
</dbReference>